<evidence type="ECO:0000259" key="7">
    <source>
        <dbReference type="Pfam" id="PF21982"/>
    </source>
</evidence>
<dbReference type="AlphaFoldDB" id="A0A3P3QRF5"/>
<protein>
    <recommendedName>
        <fullName evidence="3 5">Regulatory protein RecX</fullName>
    </recommendedName>
</protein>
<organism evidence="8 9">
    <name type="scientific">Rheinheimera mesophila</name>
    <dbReference type="NCBI Taxonomy" id="1547515"/>
    <lineage>
        <taxon>Bacteria</taxon>
        <taxon>Pseudomonadati</taxon>
        <taxon>Pseudomonadota</taxon>
        <taxon>Gammaproteobacteria</taxon>
        <taxon>Chromatiales</taxon>
        <taxon>Chromatiaceae</taxon>
        <taxon>Rheinheimera</taxon>
    </lineage>
</organism>
<dbReference type="InterPro" id="IPR053925">
    <property type="entry name" value="RecX_HTH_3rd"/>
</dbReference>
<keyword evidence="9" id="KW-1185">Reference proteome</keyword>
<dbReference type="PANTHER" id="PTHR33602">
    <property type="entry name" value="REGULATORY PROTEIN RECX FAMILY PROTEIN"/>
    <property type="match status" value="1"/>
</dbReference>
<evidence type="ECO:0000256" key="5">
    <source>
        <dbReference type="HAMAP-Rule" id="MF_01114"/>
    </source>
</evidence>
<evidence type="ECO:0000256" key="3">
    <source>
        <dbReference type="ARBA" id="ARBA00018111"/>
    </source>
</evidence>
<feature type="domain" description="RecX third three-helical" evidence="6">
    <location>
        <begin position="108"/>
        <end position="154"/>
    </location>
</feature>
<keyword evidence="4 5" id="KW-0963">Cytoplasm</keyword>
<dbReference type="RefSeq" id="WP_046518293.1">
    <property type="nucleotide sequence ID" value="NZ_LAVS01000001.1"/>
</dbReference>
<dbReference type="Pfam" id="PF21982">
    <property type="entry name" value="RecX_HTH1"/>
    <property type="match status" value="1"/>
</dbReference>
<reference evidence="8 9" key="1">
    <citation type="submission" date="2018-11" db="EMBL/GenBank/DDBJ databases">
        <title>Draft genome analysis of Rheinheimera mesophila isolated from an industrial waste site.</title>
        <authorList>
            <person name="Yu Q."/>
            <person name="Qi Y."/>
            <person name="Zhang H."/>
            <person name="Lu Y."/>
            <person name="Pu J."/>
        </authorList>
    </citation>
    <scope>NUCLEOTIDE SEQUENCE [LARGE SCALE GENOMIC DNA]</scope>
    <source>
        <strain evidence="8 9">IITR13</strain>
    </source>
</reference>
<dbReference type="GO" id="GO:0005737">
    <property type="term" value="C:cytoplasm"/>
    <property type="evidence" value="ECO:0007669"/>
    <property type="project" value="UniProtKB-SubCell"/>
</dbReference>
<dbReference type="OrthoDB" id="7066780at2"/>
<gene>
    <name evidence="5" type="primary">recX</name>
    <name evidence="8" type="ORF">EIK76_06085</name>
</gene>
<comment type="subcellular location">
    <subcellularLocation>
        <location evidence="1 5">Cytoplasm</location>
    </subcellularLocation>
</comment>
<evidence type="ECO:0000313" key="9">
    <source>
        <dbReference type="Proteomes" id="UP000276260"/>
    </source>
</evidence>
<sequence>MTEPRPSSEPKLLTEQELRQWLLGLLSRREYSAQELRQKLTQKGASAEQITALLEWAQRRNYQSELRYARMQVNAKLHKGYGWFYISQFCVQQGIHKELLQQLLDESEIDWFEVATSAYRKKYADKPIADYQDKLKRMRYLQSRGFGSDIIQLVFAELKEE</sequence>
<dbReference type="HAMAP" id="MF_01114">
    <property type="entry name" value="RecX"/>
    <property type="match status" value="1"/>
</dbReference>
<dbReference type="Gene3D" id="1.10.10.10">
    <property type="entry name" value="Winged helix-like DNA-binding domain superfamily/Winged helix DNA-binding domain"/>
    <property type="match status" value="3"/>
</dbReference>
<accession>A0A3P3QRF5</accession>
<dbReference type="EMBL" id="RRCF01000001">
    <property type="protein sequence ID" value="RRJ23625.1"/>
    <property type="molecule type" value="Genomic_DNA"/>
</dbReference>
<comment type="caution">
    <text evidence="8">The sequence shown here is derived from an EMBL/GenBank/DDBJ whole genome shotgun (WGS) entry which is preliminary data.</text>
</comment>
<evidence type="ECO:0000313" key="8">
    <source>
        <dbReference type="EMBL" id="RRJ23625.1"/>
    </source>
</evidence>
<comment type="similarity">
    <text evidence="2 5">Belongs to the RecX family.</text>
</comment>
<dbReference type="GO" id="GO:0006282">
    <property type="term" value="P:regulation of DNA repair"/>
    <property type="evidence" value="ECO:0007669"/>
    <property type="project" value="UniProtKB-UniRule"/>
</dbReference>
<name>A0A3P3QRF5_9GAMM</name>
<evidence type="ECO:0000259" key="6">
    <source>
        <dbReference type="Pfam" id="PF21981"/>
    </source>
</evidence>
<dbReference type="InterPro" id="IPR003783">
    <property type="entry name" value="Regulatory_RecX"/>
</dbReference>
<feature type="domain" description="RecX first three-helical" evidence="7">
    <location>
        <begin position="23"/>
        <end position="55"/>
    </location>
</feature>
<evidence type="ECO:0000256" key="2">
    <source>
        <dbReference type="ARBA" id="ARBA00009695"/>
    </source>
</evidence>
<dbReference type="PANTHER" id="PTHR33602:SF1">
    <property type="entry name" value="REGULATORY PROTEIN RECX FAMILY PROTEIN"/>
    <property type="match status" value="1"/>
</dbReference>
<dbReference type="Pfam" id="PF21981">
    <property type="entry name" value="RecX_HTH3"/>
    <property type="match status" value="1"/>
</dbReference>
<dbReference type="Proteomes" id="UP000276260">
    <property type="component" value="Unassembled WGS sequence"/>
</dbReference>
<proteinExistence type="inferred from homology"/>
<comment type="function">
    <text evidence="5">Modulates RecA activity.</text>
</comment>
<dbReference type="InterPro" id="IPR036388">
    <property type="entry name" value="WH-like_DNA-bd_sf"/>
</dbReference>
<evidence type="ECO:0000256" key="4">
    <source>
        <dbReference type="ARBA" id="ARBA00022490"/>
    </source>
</evidence>
<evidence type="ECO:0000256" key="1">
    <source>
        <dbReference type="ARBA" id="ARBA00004496"/>
    </source>
</evidence>
<dbReference type="InterPro" id="IPR053926">
    <property type="entry name" value="RecX_HTH_1st"/>
</dbReference>